<sequence>MMSKAWLARVFKLDRFTDSSGFERANTKLIKHRTFHTKAEALVYKFTMEEQPDVKVVIKPNE</sequence>
<reference evidence="1 2" key="1">
    <citation type="submission" date="2017-04" db="EMBL/GenBank/DDBJ databases">
        <title>Weissella cibaria strain m2 complete genome.</title>
        <authorList>
            <person name="Pan Q."/>
            <person name="Tan M."/>
            <person name="Yao F."/>
            <person name="Su S."/>
        </authorList>
    </citation>
    <scope>NUCLEOTIDE SEQUENCE [LARGE SCALE GENOMIC DNA]</scope>
    <source>
        <strain evidence="1 2">M2</strain>
    </source>
</reference>
<protein>
    <submittedName>
        <fullName evidence="1">Uncharacterized protein</fullName>
    </submittedName>
</protein>
<evidence type="ECO:0000313" key="1">
    <source>
        <dbReference type="EMBL" id="AWF95364.1"/>
    </source>
</evidence>
<name>A0A2S1KQW6_9LACO</name>
<accession>A0A2S1KQW6</accession>
<dbReference type="AlphaFoldDB" id="A0A2S1KQW6"/>
<organism evidence="1 2">
    <name type="scientific">Weissella cibaria</name>
    <dbReference type="NCBI Taxonomy" id="137591"/>
    <lineage>
        <taxon>Bacteria</taxon>
        <taxon>Bacillati</taxon>
        <taxon>Bacillota</taxon>
        <taxon>Bacilli</taxon>
        <taxon>Lactobacillales</taxon>
        <taxon>Lactobacillaceae</taxon>
        <taxon>Weissella</taxon>
    </lineage>
</organism>
<evidence type="ECO:0000313" key="2">
    <source>
        <dbReference type="Proteomes" id="UP000244870"/>
    </source>
</evidence>
<gene>
    <name evidence="1" type="ORF">B6254_0957</name>
</gene>
<proteinExistence type="predicted"/>
<dbReference type="EMBL" id="CP020928">
    <property type="protein sequence ID" value="AWF95364.1"/>
    <property type="molecule type" value="Genomic_DNA"/>
</dbReference>
<dbReference type="Proteomes" id="UP000244870">
    <property type="component" value="Chromosome"/>
</dbReference>